<evidence type="ECO:0000259" key="12">
    <source>
        <dbReference type="PROSITE" id="PS51698"/>
    </source>
</evidence>
<keyword evidence="5" id="KW-0677">Repeat</keyword>
<dbReference type="InterPro" id="IPR036537">
    <property type="entry name" value="Adaptor_Cbl_N_dom_sf"/>
</dbReference>
<feature type="repeat" description="ARM" evidence="10">
    <location>
        <begin position="480"/>
        <end position="522"/>
    </location>
</feature>
<feature type="region of interest" description="Disordered" evidence="11">
    <location>
        <begin position="42"/>
        <end position="99"/>
    </location>
</feature>
<comment type="pathway">
    <text evidence="2">Protein modification; protein ubiquitination.</text>
</comment>
<evidence type="ECO:0000256" key="3">
    <source>
        <dbReference type="ARBA" id="ARBA00012483"/>
    </source>
</evidence>
<dbReference type="CDD" id="cd16664">
    <property type="entry name" value="RING-Ubox_PUB"/>
    <property type="match status" value="1"/>
</dbReference>
<reference evidence="13" key="1">
    <citation type="submission" date="2020-05" db="EMBL/GenBank/DDBJ databases">
        <title>WGS assembly of Panicum virgatum.</title>
        <authorList>
            <person name="Lovell J.T."/>
            <person name="Jenkins J."/>
            <person name="Shu S."/>
            <person name="Juenger T.E."/>
            <person name="Schmutz J."/>
        </authorList>
    </citation>
    <scope>NUCLEOTIDE SEQUENCE</scope>
    <source>
        <strain evidence="13">AP13</strain>
    </source>
</reference>
<dbReference type="InterPro" id="IPR013083">
    <property type="entry name" value="Znf_RING/FYVE/PHD"/>
</dbReference>
<protein>
    <recommendedName>
        <fullName evidence="7">U-box domain-containing protein 12</fullName>
        <ecNumber evidence="3">2.3.2.27</ecNumber>
    </recommendedName>
    <alternativeName>
        <fullName evidence="8">Plant U-box protein 12</fullName>
    </alternativeName>
    <alternativeName>
        <fullName evidence="9">RING-type E3 ubiquitin transferase PUB12</fullName>
    </alternativeName>
</protein>
<dbReference type="Gene3D" id="1.20.930.20">
    <property type="entry name" value="Adaptor protein Cbl, N-terminal domain"/>
    <property type="match status" value="1"/>
</dbReference>
<dbReference type="PROSITE" id="PS51698">
    <property type="entry name" value="U_BOX"/>
    <property type="match status" value="1"/>
</dbReference>
<dbReference type="Proteomes" id="UP000823388">
    <property type="component" value="Chromosome 9K"/>
</dbReference>
<organism evidence="13 14">
    <name type="scientific">Panicum virgatum</name>
    <name type="common">Blackwell switchgrass</name>
    <dbReference type="NCBI Taxonomy" id="38727"/>
    <lineage>
        <taxon>Eukaryota</taxon>
        <taxon>Viridiplantae</taxon>
        <taxon>Streptophyta</taxon>
        <taxon>Embryophyta</taxon>
        <taxon>Tracheophyta</taxon>
        <taxon>Spermatophyta</taxon>
        <taxon>Magnoliopsida</taxon>
        <taxon>Liliopsida</taxon>
        <taxon>Poales</taxon>
        <taxon>Poaceae</taxon>
        <taxon>PACMAD clade</taxon>
        <taxon>Panicoideae</taxon>
        <taxon>Panicodae</taxon>
        <taxon>Paniceae</taxon>
        <taxon>Panicinae</taxon>
        <taxon>Panicum</taxon>
        <taxon>Panicum sect. Hiantes</taxon>
    </lineage>
</organism>
<keyword evidence="14" id="KW-1185">Reference proteome</keyword>
<evidence type="ECO:0000256" key="8">
    <source>
        <dbReference type="ARBA" id="ARBA00075465"/>
    </source>
</evidence>
<dbReference type="InterPro" id="IPR045210">
    <property type="entry name" value="RING-Ubox_PUB"/>
</dbReference>
<dbReference type="SMART" id="SM00185">
    <property type="entry name" value="ARM"/>
    <property type="match status" value="7"/>
</dbReference>
<dbReference type="Pfam" id="PF25598">
    <property type="entry name" value="ARM_PUB"/>
    <property type="match status" value="1"/>
</dbReference>
<dbReference type="SMART" id="SM00504">
    <property type="entry name" value="Ubox"/>
    <property type="match status" value="1"/>
</dbReference>
<evidence type="ECO:0000256" key="11">
    <source>
        <dbReference type="SAM" id="MobiDB-lite"/>
    </source>
</evidence>
<dbReference type="FunFam" id="1.25.10.10:FF:000082">
    <property type="entry name" value="RING-type E3 ubiquitin transferase"/>
    <property type="match status" value="1"/>
</dbReference>
<evidence type="ECO:0000256" key="5">
    <source>
        <dbReference type="ARBA" id="ARBA00022737"/>
    </source>
</evidence>
<evidence type="ECO:0000256" key="1">
    <source>
        <dbReference type="ARBA" id="ARBA00000900"/>
    </source>
</evidence>
<dbReference type="InterPro" id="IPR011989">
    <property type="entry name" value="ARM-like"/>
</dbReference>
<dbReference type="InterPro" id="IPR057623">
    <property type="entry name" value="PUB12-19-like_N"/>
</dbReference>
<dbReference type="PROSITE" id="PS50176">
    <property type="entry name" value="ARM_REPEAT"/>
    <property type="match status" value="2"/>
</dbReference>
<feature type="repeat" description="ARM" evidence="10">
    <location>
        <begin position="603"/>
        <end position="645"/>
    </location>
</feature>
<feature type="compositionally biased region" description="Low complexity" evidence="11">
    <location>
        <begin position="68"/>
        <end position="86"/>
    </location>
</feature>
<feature type="compositionally biased region" description="Basic and acidic residues" evidence="11">
    <location>
        <begin position="87"/>
        <end position="96"/>
    </location>
</feature>
<accession>A0A8T0NUC4</accession>
<dbReference type="Pfam" id="PF04564">
    <property type="entry name" value="U-box"/>
    <property type="match status" value="1"/>
</dbReference>
<dbReference type="CDD" id="cd21037">
    <property type="entry name" value="MLKL_NTD"/>
    <property type="match status" value="1"/>
</dbReference>
<dbReference type="Gene3D" id="1.25.10.10">
    <property type="entry name" value="Leucine-rich Repeat Variant"/>
    <property type="match status" value="2"/>
</dbReference>
<dbReference type="GO" id="GO:0007166">
    <property type="term" value="P:cell surface receptor signaling pathway"/>
    <property type="evidence" value="ECO:0007669"/>
    <property type="project" value="InterPro"/>
</dbReference>
<dbReference type="GO" id="GO:0061630">
    <property type="term" value="F:ubiquitin protein ligase activity"/>
    <property type="evidence" value="ECO:0007669"/>
    <property type="project" value="UniProtKB-EC"/>
</dbReference>
<dbReference type="InterPro" id="IPR059179">
    <property type="entry name" value="MLKL-like_MCAfunc"/>
</dbReference>
<evidence type="ECO:0000256" key="10">
    <source>
        <dbReference type="PROSITE-ProRule" id="PRU00259"/>
    </source>
</evidence>
<evidence type="ECO:0000256" key="9">
    <source>
        <dbReference type="ARBA" id="ARBA00076227"/>
    </source>
</evidence>
<dbReference type="EC" id="2.3.2.27" evidence="3"/>
<dbReference type="Pfam" id="PF25368">
    <property type="entry name" value="PUB10_N"/>
    <property type="match status" value="1"/>
</dbReference>
<dbReference type="InterPro" id="IPR000225">
    <property type="entry name" value="Armadillo"/>
</dbReference>
<dbReference type="EMBL" id="CM029053">
    <property type="protein sequence ID" value="KAG2552933.1"/>
    <property type="molecule type" value="Genomic_DNA"/>
</dbReference>
<name>A0A8T0NUC4_PANVG</name>
<evidence type="ECO:0000256" key="4">
    <source>
        <dbReference type="ARBA" id="ARBA00022679"/>
    </source>
</evidence>
<comment type="catalytic activity">
    <reaction evidence="1">
        <text>S-ubiquitinyl-[E2 ubiquitin-conjugating enzyme]-L-cysteine + [acceptor protein]-L-lysine = [E2 ubiquitin-conjugating enzyme]-L-cysteine + N(6)-ubiquitinyl-[acceptor protein]-L-lysine.</text>
        <dbReference type="EC" id="2.3.2.27"/>
    </reaction>
</comment>
<dbReference type="FunFam" id="3.30.40.10:FF:000114">
    <property type="entry name" value="RING-type E3 ubiquitin transferase"/>
    <property type="match status" value="1"/>
</dbReference>
<sequence>MAERSYTRRGRSHSLARLLQIPFPTLRHHARSPATVLRAGRGAGLSPSCAAMDEEAKAGPKPDSNANAAAAVEAAAAAPLPPSSSEAAEREAKAEGAAEEEGEVVERLVELVGEIAAISDFRNSYRRQFCNLSRRIRLLVPMLEEAKEAPAPLPAASEAALRRLRDALHGAGELLRLGSSGSKIFLVLEREKIMKSFQDITARLEQALAGISFDELNISDEVREQVELVHAQFKRAKERSDSSDDDLFNDLISVYNSSSSANVDPDILRRLSEKLQLVTIHDLNQESLTLHEMASGGDPGAIVEKMSMLLKRIKDFVQTQDPEMGAQASATDISPKDNSTCPVIPDDFRCPISLDLMKDPVIVATGQTYERGCIERWLEAGHDTCPKTQQKLPSKSLTPNYVLRSLITQWCEANGIEPPKRSAQLSNAPVSCTAAEHNNVFELLQKLSSQNLEDQRGAAGMLRQLAKRSAENRACIGDAGAIPVLVSLLSTTDVSTQEHVVTALLNLSIYEENKARIITSGAVPGIVHVLKRGSMEARENSAATLFSLSIVDENKVTIGASGAIPALVLLLSNGSQRGKKDAATALFNLCIYQGNKGKAVRAGLVPILLELLTETESGMVDEALAILAILSGHPEGKAAIGAASAIPVLVRVIRNGSARSKENAAAVMVHLCNGEQQQQHLAEAQEQGIVSLLEELAESGTDRGKRKAIQLLERMNRFLKQQSQAQAQAEAMAQAQAQAQAQALVQAQGQADMRSLLPTSSHIPD</sequence>
<dbReference type="PANTHER" id="PTHR23315">
    <property type="entry name" value="U BOX DOMAIN-CONTAINING"/>
    <property type="match status" value="1"/>
</dbReference>
<evidence type="ECO:0000313" key="13">
    <source>
        <dbReference type="EMBL" id="KAG2552933.1"/>
    </source>
</evidence>
<evidence type="ECO:0000256" key="6">
    <source>
        <dbReference type="ARBA" id="ARBA00022786"/>
    </source>
</evidence>
<dbReference type="InterPro" id="IPR003613">
    <property type="entry name" value="Ubox_domain"/>
</dbReference>
<feature type="domain" description="U-box" evidence="12">
    <location>
        <begin position="343"/>
        <end position="417"/>
    </location>
</feature>
<dbReference type="InterPro" id="IPR058678">
    <property type="entry name" value="ARM_PUB"/>
</dbReference>
<evidence type="ECO:0000256" key="7">
    <source>
        <dbReference type="ARBA" id="ARBA00074389"/>
    </source>
</evidence>
<evidence type="ECO:0000313" key="14">
    <source>
        <dbReference type="Proteomes" id="UP000823388"/>
    </source>
</evidence>
<gene>
    <name evidence="13" type="ORF">PVAP13_9KG491200</name>
</gene>
<dbReference type="SUPFAM" id="SSF48371">
    <property type="entry name" value="ARM repeat"/>
    <property type="match status" value="1"/>
</dbReference>
<keyword evidence="4" id="KW-0808">Transferase</keyword>
<keyword evidence="6" id="KW-0833">Ubl conjugation pathway</keyword>
<dbReference type="SUPFAM" id="SSF57850">
    <property type="entry name" value="RING/U-box"/>
    <property type="match status" value="1"/>
</dbReference>
<dbReference type="PANTHER" id="PTHR23315:SF275">
    <property type="entry name" value="U-BOX DOMAIN-CONTAINING PROTEIN 13"/>
    <property type="match status" value="1"/>
</dbReference>
<dbReference type="InterPro" id="IPR016024">
    <property type="entry name" value="ARM-type_fold"/>
</dbReference>
<dbReference type="FunFam" id="1.20.930.20:FF:000002">
    <property type="entry name" value="RING-type E3 ubiquitin transferase"/>
    <property type="match status" value="1"/>
</dbReference>
<dbReference type="Gene3D" id="3.30.40.10">
    <property type="entry name" value="Zinc/RING finger domain, C3HC4 (zinc finger)"/>
    <property type="match status" value="1"/>
</dbReference>
<proteinExistence type="predicted"/>
<comment type="caution">
    <text evidence="13">The sequence shown here is derived from an EMBL/GenBank/DDBJ whole genome shotgun (WGS) entry which is preliminary data.</text>
</comment>
<dbReference type="AlphaFoldDB" id="A0A8T0NUC4"/>
<dbReference type="GO" id="GO:0016567">
    <property type="term" value="P:protein ubiquitination"/>
    <property type="evidence" value="ECO:0007669"/>
    <property type="project" value="InterPro"/>
</dbReference>
<evidence type="ECO:0000256" key="2">
    <source>
        <dbReference type="ARBA" id="ARBA00004906"/>
    </source>
</evidence>